<accession>A0A1I6JKA9</accession>
<sequence length="72" mass="7898">MDHAQPHFAPLTATMIRRPAVAISVPMDAAIMIPPARALVPVIAEPFLSPSDIRLFIMTYVIGLILFLSWLA</sequence>
<dbReference type="Proteomes" id="UP000198824">
    <property type="component" value="Unassembled WGS sequence"/>
</dbReference>
<keyword evidence="1" id="KW-1133">Transmembrane helix</keyword>
<dbReference type="EMBL" id="FOZG01000001">
    <property type="protein sequence ID" value="SFR79393.1"/>
    <property type="molecule type" value="Genomic_DNA"/>
</dbReference>
<evidence type="ECO:0000256" key="1">
    <source>
        <dbReference type="SAM" id="Phobius"/>
    </source>
</evidence>
<reference evidence="2 3" key="1">
    <citation type="submission" date="2016-10" db="EMBL/GenBank/DDBJ databases">
        <authorList>
            <person name="de Groot N.N."/>
        </authorList>
    </citation>
    <scope>NUCLEOTIDE SEQUENCE [LARGE SCALE GENOMIC DNA]</scope>
    <source>
        <strain evidence="2 3">S5-249</strain>
    </source>
</reference>
<keyword evidence="3" id="KW-1185">Reference proteome</keyword>
<keyword evidence="1" id="KW-0472">Membrane</keyword>
<protein>
    <submittedName>
        <fullName evidence="2">Uncharacterized protein</fullName>
    </submittedName>
</protein>
<evidence type="ECO:0000313" key="2">
    <source>
        <dbReference type="EMBL" id="SFR79393.1"/>
    </source>
</evidence>
<dbReference type="AlphaFoldDB" id="A0A1I6JKA9"/>
<evidence type="ECO:0000313" key="3">
    <source>
        <dbReference type="Proteomes" id="UP000198824"/>
    </source>
</evidence>
<name>A0A1I6JKA9_9SPHN</name>
<dbReference type="RefSeq" id="WP_093309888.1">
    <property type="nucleotide sequence ID" value="NZ_FOZG01000001.1"/>
</dbReference>
<organism evidence="2 3">
    <name type="scientific">Sphingomonas jatrophae</name>
    <dbReference type="NCBI Taxonomy" id="1166337"/>
    <lineage>
        <taxon>Bacteria</taxon>
        <taxon>Pseudomonadati</taxon>
        <taxon>Pseudomonadota</taxon>
        <taxon>Alphaproteobacteria</taxon>
        <taxon>Sphingomonadales</taxon>
        <taxon>Sphingomonadaceae</taxon>
        <taxon>Sphingomonas</taxon>
    </lineage>
</organism>
<feature type="transmembrane region" description="Helical" evidence="1">
    <location>
        <begin position="53"/>
        <end position="71"/>
    </location>
</feature>
<keyword evidence="1" id="KW-0812">Transmembrane</keyword>
<proteinExistence type="predicted"/>
<gene>
    <name evidence="2" type="ORF">SAMN05192580_0390</name>
</gene>